<comment type="caution">
    <text evidence="6">The sequence shown here is derived from an EMBL/GenBank/DDBJ whole genome shotgun (WGS) entry which is preliminary data.</text>
</comment>
<dbReference type="InterPro" id="IPR016035">
    <property type="entry name" value="Acyl_Trfase/lysoPLipase"/>
</dbReference>
<dbReference type="PROSITE" id="PS50075">
    <property type="entry name" value="CARRIER"/>
    <property type="match status" value="1"/>
</dbReference>
<evidence type="ECO:0000259" key="4">
    <source>
        <dbReference type="PROSITE" id="PS50075"/>
    </source>
</evidence>
<dbReference type="InterPro" id="IPR057326">
    <property type="entry name" value="KR_dom"/>
</dbReference>
<dbReference type="SMART" id="SM00825">
    <property type="entry name" value="PKS_KS"/>
    <property type="match status" value="1"/>
</dbReference>
<dbReference type="InterPro" id="IPR001227">
    <property type="entry name" value="Ac_transferase_dom_sf"/>
</dbReference>
<dbReference type="SUPFAM" id="SSF53901">
    <property type="entry name" value="Thiolase-like"/>
    <property type="match status" value="1"/>
</dbReference>
<keyword evidence="6" id="KW-0436">Ligase</keyword>
<keyword evidence="7" id="KW-1185">Reference proteome</keyword>
<dbReference type="Gene3D" id="3.40.50.12780">
    <property type="entry name" value="N-terminal domain of ligase-like"/>
    <property type="match status" value="1"/>
</dbReference>
<evidence type="ECO:0000256" key="2">
    <source>
        <dbReference type="ARBA" id="ARBA00022553"/>
    </source>
</evidence>
<name>A0ABU3H2E2_9BACL</name>
<dbReference type="Pfam" id="PF00550">
    <property type="entry name" value="PP-binding"/>
    <property type="match status" value="1"/>
</dbReference>
<dbReference type="InterPro" id="IPR016036">
    <property type="entry name" value="Malonyl_transacylase_ACP-bd"/>
</dbReference>
<keyword evidence="2" id="KW-0597">Phosphoprotein</keyword>
<evidence type="ECO:0000259" key="5">
    <source>
        <dbReference type="PROSITE" id="PS52004"/>
    </source>
</evidence>
<dbReference type="PANTHER" id="PTHR43775">
    <property type="entry name" value="FATTY ACID SYNTHASE"/>
    <property type="match status" value="1"/>
</dbReference>
<reference evidence="6 7" key="1">
    <citation type="submission" date="2023-07" db="EMBL/GenBank/DDBJ databases">
        <title>Genomic Encyclopedia of Type Strains, Phase IV (KMG-IV): sequencing the most valuable type-strain genomes for metagenomic binning, comparative biology and taxonomic classification.</title>
        <authorList>
            <person name="Goeker M."/>
        </authorList>
    </citation>
    <scope>NUCLEOTIDE SEQUENCE [LARGE SCALE GENOMIC DNA]</scope>
    <source>
        <strain evidence="6 7">T98</strain>
    </source>
</reference>
<dbReference type="SUPFAM" id="SSF55048">
    <property type="entry name" value="Probable ACP-binding domain of malonyl-CoA ACP transacylase"/>
    <property type="match status" value="1"/>
</dbReference>
<sequence>MSRLERKNQDKALSFLKGKSLTGKYAEFGNLANALAHVTGNPERGITFIQNDNSEFFLSYQALLEGATRRLGGMQEAGFKPGEYALLLLEDSKEFILTFWACILGGVIPVPASYPASSKVINTSLSKLQAIWEVLERPRILSDQSLLETREEMETTLGISGLQILEATRLDQAQKDGVHRLADSHSPALIQFSSGSTNIPKGTILTHDNLLTNIEGIISSCLMSDEDRSLGWMPYHHDMGLIGFHLSTLVCGIHQFNMTPMKFVKRPTLWLDMINKHRITFSGCPNFGLRLVHSRVKEEQLNSWDLSSLRLLFNGAEPISVHTMRQFMEKFAKSGLKANAMYPVYGMAEACLAVSFPVPGEEPLVHALNREILAGESRIEAIAEGDKRAALMADEGYPVTGMDIRIVENETGTVVPEGTVGEIQIRGRNVTSGYINNPEVTARSFQDGWLRTGDTGFILNGRLTVSGRIKDIVFVNGQNFFAHDIEAVIEELDGVEPGKIAVCGWHDEEEGKEKVGLFSAQRLQEKDVKPVYSRILRHINETMGIPVDYVSFIRSIPKTTSGKVQRFNLVGSFQKGEFRDKTYPADYFTAEAVPAKPEHKPGNAAAAGDFADKIRGIWASVLGKPVEAIPYDEPFLSLGGTSLKAMQVLGALEDELSVELTHDLLIKCRTVRDMDEYLAAWLNSNASPSEGRKKLPASSGSKPGSGDIAVISLACRFPGASSPEEFWHKLVQGEQSIGEVPASHWSIDDYYSPYPEFGKTYCRTGGFLDNPYGFDASLFGISEEEAAVMDPQQRMVLELVYELIERAGYSREQMSGRKVGLFVGAGGNSYFEYHLNTLNRMKLQSFDSFAVLSSEQQERIMEEWRRKLGFTGAHSNLLVDNIVNMIPARTSQEFNFKGPSMAVDTACSSSLVTLHLAAESIRRGECESAIAGGVSLLLTPTSYQYFSNAGALSPNGRSSVFDADADGFVPGEGAGLVMLKPLEQARKDGDPVLAVLKASEINNDGHSIGVMAPNPDGQRELIESLYLRNELNPADLQYVEAHGTGTKIGDPSEVRALDKAFKRWELARESIAIGSVKSNIGHLLGAAGIASFIKIVMALRNQTMPPQVNVVHPNPMLKFEQTPFYLLSEAREWKVADGAARRAAINSFGFGGTNSHLVVEEAPQEHTVNKEVYPERPKHVIGLSAHTRAALERKKADLAAFLEQAGECSLGEICYTENVTRTALPHRFHAVAESVEDLIGKLKSASPESAPALNPPKIALMFTGQGAQYAGMGKALYDQFPAFREYVDRCSEAFYPFLNLKLADLLYGEEADNQLLAQTNMTQPAVFTMDYALGRLLLDLGIQPACLLGHSIGEWAAACLAGAVGLADAARLVAARGRLMNELPAAGAMAAVFTSGSRLETLIQPFEGSLWLAGYNITHQVVSGTAEAVEAFVSAMQAQGIGVKKLNVSQAFHTPLMKPMLEAFKRELEATPFHAPQIPIISNVSAEVIQEPLTAEYWMRHILEAVKFEQSIACAVDQGVSILVECGPDAILAGMAGGLSHLNKPQVLHTLSRKKDNWDTWLGMLGQLFSLGVKLNWMAIEPRHACRKVALPAYPFEHKTFKPDFGAGSAASYTANGSDWFYEWQWKPETLTDSAPINEGAVLVCGGSPEIGRELERAMDPERNPLYYVTFGEEFAYDGERRFTIRADNAEHYTDVLKQMPGRVSAIIHLSNYLQAELQTENLLNNGSMNEHFYSLLHFGQGMVRCGLGGAQLVIVTDKAYQLPADAGRGNPNQAAAATLAQVMDLENDGIQVSVIDMNKEEYPSSRDFAQALTTAMKQKADEESIAAIRGGVRYVRTLKKMSPPAVGKSIELHDGETYLITGGTGLVGSQIALGLARQARINVVLTGRKQLPPDSRLMPALEELGAQVMYAAVDVTSQADMEDLLRKIHAAYGPLHGVIHAAGQLEYTPHKLLGRSVNDIEGVLAPKWKGTIITDPRYPRGASAVLRDPVFRFGHPQSLGLGSWRLCGGQRFPEWL</sequence>
<dbReference type="InterPro" id="IPR014031">
    <property type="entry name" value="Ketoacyl_synth_C"/>
</dbReference>
<dbReference type="PROSITE" id="PS52004">
    <property type="entry name" value="KS3_2"/>
    <property type="match status" value="1"/>
</dbReference>
<dbReference type="Pfam" id="PF22621">
    <property type="entry name" value="CurL-like_PKS_C"/>
    <property type="match status" value="1"/>
</dbReference>
<dbReference type="SUPFAM" id="SSF56801">
    <property type="entry name" value="Acetyl-CoA synthetase-like"/>
    <property type="match status" value="1"/>
</dbReference>
<evidence type="ECO:0000256" key="3">
    <source>
        <dbReference type="ARBA" id="ARBA00022679"/>
    </source>
</evidence>
<dbReference type="InterPro" id="IPR045851">
    <property type="entry name" value="AMP-bd_C_sf"/>
</dbReference>
<dbReference type="Pfam" id="PF00109">
    <property type="entry name" value="ketoacyl-synt"/>
    <property type="match status" value="1"/>
</dbReference>
<dbReference type="Gene3D" id="3.40.366.10">
    <property type="entry name" value="Malonyl-Coenzyme A Acyl Carrier Protein, domain 2"/>
    <property type="match status" value="1"/>
</dbReference>
<dbReference type="InterPro" id="IPR014030">
    <property type="entry name" value="Ketoacyl_synth_N"/>
</dbReference>
<dbReference type="SMART" id="SM00822">
    <property type="entry name" value="PKS_KR"/>
    <property type="match status" value="1"/>
</dbReference>
<dbReference type="InterPro" id="IPR016039">
    <property type="entry name" value="Thiolase-like"/>
</dbReference>
<dbReference type="Pfam" id="PF00698">
    <property type="entry name" value="Acyl_transf_1"/>
    <property type="match status" value="1"/>
</dbReference>
<dbReference type="SMART" id="SM00827">
    <property type="entry name" value="PKS_AT"/>
    <property type="match status" value="1"/>
</dbReference>
<protein>
    <submittedName>
        <fullName evidence="6">Acyl transferase domain-containing protein/acyl-CoA synthetase (AMP-forming)/AMP-acid ligase II/acyl carrier protein</fullName>
    </submittedName>
</protein>
<keyword evidence="3 6" id="KW-0808">Transferase</keyword>
<evidence type="ECO:0000256" key="1">
    <source>
        <dbReference type="ARBA" id="ARBA00022450"/>
    </source>
</evidence>
<dbReference type="Gene3D" id="3.30.70.250">
    <property type="entry name" value="Malonyl-CoA ACP transacylase, ACP-binding"/>
    <property type="match status" value="1"/>
</dbReference>
<dbReference type="Proteomes" id="UP001248709">
    <property type="component" value="Unassembled WGS sequence"/>
</dbReference>
<dbReference type="EMBL" id="JAUSUY010000002">
    <property type="protein sequence ID" value="MDT3424987.1"/>
    <property type="molecule type" value="Genomic_DNA"/>
</dbReference>
<dbReference type="SUPFAM" id="SSF47336">
    <property type="entry name" value="ACP-like"/>
    <property type="match status" value="1"/>
</dbReference>
<dbReference type="InterPro" id="IPR018201">
    <property type="entry name" value="Ketoacyl_synth_AS"/>
</dbReference>
<proteinExistence type="predicted"/>
<dbReference type="Pfam" id="PF21394">
    <property type="entry name" value="Beta-ketacyl_N"/>
    <property type="match status" value="1"/>
</dbReference>
<dbReference type="Gene3D" id="3.30.300.30">
    <property type="match status" value="1"/>
</dbReference>
<dbReference type="Gene3D" id="3.30.70.3290">
    <property type="match status" value="1"/>
</dbReference>
<dbReference type="Gene3D" id="3.40.47.10">
    <property type="match status" value="1"/>
</dbReference>
<dbReference type="InterPro" id="IPR050091">
    <property type="entry name" value="PKS_NRPS_Biosynth_Enz"/>
</dbReference>
<dbReference type="Pfam" id="PF00501">
    <property type="entry name" value="AMP-binding"/>
    <property type="match status" value="1"/>
</dbReference>
<dbReference type="SUPFAM" id="SSF51735">
    <property type="entry name" value="NAD(P)-binding Rossmann-fold domains"/>
    <property type="match status" value="2"/>
</dbReference>
<dbReference type="InterPro" id="IPR036736">
    <property type="entry name" value="ACP-like_sf"/>
</dbReference>
<dbReference type="CDD" id="cd00833">
    <property type="entry name" value="PKS"/>
    <property type="match status" value="1"/>
</dbReference>
<keyword evidence="1" id="KW-0596">Phosphopantetheine</keyword>
<dbReference type="InterPro" id="IPR009081">
    <property type="entry name" value="PP-bd_ACP"/>
</dbReference>
<dbReference type="PANTHER" id="PTHR43775:SF37">
    <property type="entry name" value="SI:DKEY-61P9.11"/>
    <property type="match status" value="1"/>
</dbReference>
<dbReference type="Pfam" id="PF02801">
    <property type="entry name" value="Ketoacyl-synt_C"/>
    <property type="match status" value="1"/>
</dbReference>
<gene>
    <name evidence="6" type="ORF">J2Z22_000500</name>
</gene>
<dbReference type="InterPro" id="IPR036291">
    <property type="entry name" value="NAD(P)-bd_dom_sf"/>
</dbReference>
<dbReference type="RefSeq" id="WP_312000702.1">
    <property type="nucleotide sequence ID" value="NZ_JAUSUY010000002.1"/>
</dbReference>
<dbReference type="GO" id="GO:0016874">
    <property type="term" value="F:ligase activity"/>
    <property type="evidence" value="ECO:0007669"/>
    <property type="project" value="UniProtKB-KW"/>
</dbReference>
<evidence type="ECO:0000313" key="6">
    <source>
        <dbReference type="EMBL" id="MDT3424987.1"/>
    </source>
</evidence>
<dbReference type="InterPro" id="IPR020841">
    <property type="entry name" value="PKS_Beta-ketoAc_synthase_dom"/>
</dbReference>
<dbReference type="SUPFAM" id="SSF52151">
    <property type="entry name" value="FabD/lysophospholipase-like"/>
    <property type="match status" value="1"/>
</dbReference>
<feature type="domain" description="Carrier" evidence="4">
    <location>
        <begin position="605"/>
        <end position="682"/>
    </location>
</feature>
<dbReference type="Pfam" id="PF08659">
    <property type="entry name" value="KR"/>
    <property type="match status" value="1"/>
</dbReference>
<organism evidence="6 7">
    <name type="scientific">Paenibacillus forsythiae</name>
    <dbReference type="NCBI Taxonomy" id="365616"/>
    <lineage>
        <taxon>Bacteria</taxon>
        <taxon>Bacillati</taxon>
        <taxon>Bacillota</taxon>
        <taxon>Bacilli</taxon>
        <taxon>Bacillales</taxon>
        <taxon>Paenibacillaceae</taxon>
        <taxon>Paenibacillus</taxon>
    </lineage>
</organism>
<dbReference type="InterPro" id="IPR013968">
    <property type="entry name" value="PKS_KR"/>
</dbReference>
<dbReference type="InterPro" id="IPR000873">
    <property type="entry name" value="AMP-dep_synth/lig_dom"/>
</dbReference>
<dbReference type="InterPro" id="IPR049490">
    <property type="entry name" value="C883_1060-like_KR_N"/>
</dbReference>
<evidence type="ECO:0000313" key="7">
    <source>
        <dbReference type="Proteomes" id="UP001248709"/>
    </source>
</evidence>
<dbReference type="InterPro" id="IPR042099">
    <property type="entry name" value="ANL_N_sf"/>
</dbReference>
<dbReference type="InterPro" id="IPR014043">
    <property type="entry name" value="Acyl_transferase_dom"/>
</dbReference>
<dbReference type="Gene3D" id="3.40.50.720">
    <property type="entry name" value="NAD(P)-binding Rossmann-like Domain"/>
    <property type="match status" value="1"/>
</dbReference>
<dbReference type="Gene3D" id="1.10.1200.10">
    <property type="entry name" value="ACP-like"/>
    <property type="match status" value="1"/>
</dbReference>
<accession>A0ABU3H2E2</accession>
<dbReference type="GO" id="GO:0016740">
    <property type="term" value="F:transferase activity"/>
    <property type="evidence" value="ECO:0007669"/>
    <property type="project" value="UniProtKB-KW"/>
</dbReference>
<dbReference type="PROSITE" id="PS00606">
    <property type="entry name" value="KS3_1"/>
    <property type="match status" value="1"/>
</dbReference>
<feature type="domain" description="Ketosynthase family 3 (KS3)" evidence="5">
    <location>
        <begin position="705"/>
        <end position="1161"/>
    </location>
</feature>